<accession>A0A0D2JA58</accession>
<comment type="caution">
    <text evidence="1">The sequence shown here is derived from an EMBL/GenBank/DDBJ whole genome shotgun (WGS) entry which is preliminary data.</text>
</comment>
<proteinExistence type="predicted"/>
<dbReference type="InParanoid" id="A0A0D2JA58"/>
<sequence length="73" mass="8403">MIFCFWQIRVKKFKERPAGRPIEQLKGGEGENKFPHNSTLLSSTGKNTLKYLDFFGSVRGAFFVKFSKLNKSN</sequence>
<gene>
    <name evidence="1" type="ORF">X474_18500</name>
</gene>
<dbReference type="EMBL" id="AZAC01000029">
    <property type="protein sequence ID" value="KIX12596.1"/>
    <property type="molecule type" value="Genomic_DNA"/>
</dbReference>
<protein>
    <submittedName>
        <fullName evidence="1">Uncharacterized protein</fullName>
    </submittedName>
</protein>
<keyword evidence="2" id="KW-1185">Reference proteome</keyword>
<organism evidence="1 2">
    <name type="scientific">Dethiosulfatarculus sandiegensis</name>
    <dbReference type="NCBI Taxonomy" id="1429043"/>
    <lineage>
        <taxon>Bacteria</taxon>
        <taxon>Pseudomonadati</taxon>
        <taxon>Thermodesulfobacteriota</taxon>
        <taxon>Desulfarculia</taxon>
        <taxon>Desulfarculales</taxon>
        <taxon>Desulfarculaceae</taxon>
        <taxon>Dethiosulfatarculus</taxon>
    </lineage>
</organism>
<name>A0A0D2JA58_9BACT</name>
<reference evidence="1 2" key="1">
    <citation type="submission" date="2013-11" db="EMBL/GenBank/DDBJ databases">
        <title>Metagenomic analysis of a methanogenic consortium involved in long chain n-alkane degradation.</title>
        <authorList>
            <person name="Davidova I.A."/>
            <person name="Callaghan A.V."/>
            <person name="Wawrik B."/>
            <person name="Pruitt S."/>
            <person name="Marks C."/>
            <person name="Duncan K.E."/>
            <person name="Suflita J.M."/>
        </authorList>
    </citation>
    <scope>NUCLEOTIDE SEQUENCE [LARGE SCALE GENOMIC DNA]</scope>
    <source>
        <strain evidence="1 2">SPR</strain>
    </source>
</reference>
<dbReference type="AlphaFoldDB" id="A0A0D2JA58"/>
<evidence type="ECO:0000313" key="2">
    <source>
        <dbReference type="Proteomes" id="UP000032233"/>
    </source>
</evidence>
<evidence type="ECO:0000313" key="1">
    <source>
        <dbReference type="EMBL" id="KIX12596.1"/>
    </source>
</evidence>
<dbReference type="Proteomes" id="UP000032233">
    <property type="component" value="Unassembled WGS sequence"/>
</dbReference>